<dbReference type="RefSeq" id="WP_144068811.1">
    <property type="nucleotide sequence ID" value="NZ_CP041636.1"/>
</dbReference>
<sequence>MIKYELKCRKDHVFEAWFYDSATYDKQAAGGKVVCPVCNSRKVEKAPMAPRIGKSKGEVAKAEAKEAAKMRQALTELRDHVEKNADYVGDQFAEEARRIHYGETDKRNIYGEATKDEAKELVEEGVDVAMIPWLPREDA</sequence>
<evidence type="ECO:0000313" key="2">
    <source>
        <dbReference type="Proteomes" id="UP000317496"/>
    </source>
</evidence>
<dbReference type="Pfam" id="PF06676">
    <property type="entry name" value="DUF1178"/>
    <property type="match status" value="1"/>
</dbReference>
<dbReference type="PIRSF" id="PIRSF032131">
    <property type="entry name" value="UCP032131"/>
    <property type="match status" value="1"/>
</dbReference>
<proteinExistence type="predicted"/>
<dbReference type="AlphaFoldDB" id="A0A516H2N4"/>
<name>A0A516H2N4_9PROT</name>
<dbReference type="OrthoDB" id="9799894at2"/>
<evidence type="ECO:0000313" key="1">
    <source>
        <dbReference type="EMBL" id="QDO97830.1"/>
    </source>
</evidence>
<organism evidence="1 2">
    <name type="scientific">Ferrovibrio terrae</name>
    <dbReference type="NCBI Taxonomy" id="2594003"/>
    <lineage>
        <taxon>Bacteria</taxon>
        <taxon>Pseudomonadati</taxon>
        <taxon>Pseudomonadota</taxon>
        <taxon>Alphaproteobacteria</taxon>
        <taxon>Rhodospirillales</taxon>
        <taxon>Rhodospirillaceae</taxon>
        <taxon>Ferrovibrio</taxon>
    </lineage>
</organism>
<keyword evidence="2" id="KW-1185">Reference proteome</keyword>
<dbReference type="EMBL" id="CP041636">
    <property type="protein sequence ID" value="QDO97830.1"/>
    <property type="molecule type" value="Genomic_DNA"/>
</dbReference>
<accession>A0A516H2N4</accession>
<reference evidence="1 2" key="1">
    <citation type="submission" date="2019-07" db="EMBL/GenBank/DDBJ databases">
        <title>Genome sequencing for Ferrovibrio sp. K5.</title>
        <authorList>
            <person name="Park S.-J."/>
        </authorList>
    </citation>
    <scope>NUCLEOTIDE SEQUENCE [LARGE SCALE GENOMIC DNA]</scope>
    <source>
        <strain evidence="1 2">K5</strain>
    </source>
</reference>
<dbReference type="Proteomes" id="UP000317496">
    <property type="component" value="Chromosome"/>
</dbReference>
<gene>
    <name evidence="1" type="ORF">FNB15_11375</name>
</gene>
<protein>
    <submittedName>
        <fullName evidence="1">DUF1178 family protein</fullName>
    </submittedName>
</protein>
<dbReference type="KEGG" id="fer:FNB15_11375"/>
<dbReference type="InterPro" id="IPR009562">
    <property type="entry name" value="DUF1178"/>
</dbReference>